<dbReference type="AlphaFoldDB" id="A0A183J9E0"/>
<dbReference type="EMBL" id="UZAM01017942">
    <property type="protein sequence ID" value="VDP48889.1"/>
    <property type="molecule type" value="Genomic_DNA"/>
</dbReference>
<proteinExistence type="predicted"/>
<organism evidence="3">
    <name type="scientific">Soboliphyme baturini</name>
    <dbReference type="NCBI Taxonomy" id="241478"/>
    <lineage>
        <taxon>Eukaryota</taxon>
        <taxon>Metazoa</taxon>
        <taxon>Ecdysozoa</taxon>
        <taxon>Nematoda</taxon>
        <taxon>Enoplea</taxon>
        <taxon>Dorylaimia</taxon>
        <taxon>Dioctophymatida</taxon>
        <taxon>Dioctophymatoidea</taxon>
        <taxon>Soboliphymatidae</taxon>
        <taxon>Soboliphyme</taxon>
    </lineage>
</organism>
<name>A0A183J9E0_9BILA</name>
<keyword evidence="2" id="KW-1185">Reference proteome</keyword>
<protein>
    <submittedName>
        <fullName evidence="3">Serine/threonine-protein kinase</fullName>
    </submittedName>
</protein>
<evidence type="ECO:0000313" key="3">
    <source>
        <dbReference type="WBParaSite" id="SBAD_0001289601-mRNA-1"/>
    </source>
</evidence>
<reference evidence="3" key="1">
    <citation type="submission" date="2016-06" db="UniProtKB">
        <authorList>
            <consortium name="WormBaseParasite"/>
        </authorList>
    </citation>
    <scope>IDENTIFICATION</scope>
</reference>
<dbReference type="Proteomes" id="UP000270296">
    <property type="component" value="Unassembled WGS sequence"/>
</dbReference>
<dbReference type="WBParaSite" id="SBAD_0001289601-mRNA-1">
    <property type="protein sequence ID" value="SBAD_0001289601-mRNA-1"/>
    <property type="gene ID" value="SBAD_0001289601"/>
</dbReference>
<sequence>MNNRCNNFEEVCAGSQRACRSDICDESTSSAALSDADLSHRAASDTSSFDEDSVKKYYRKQRYNKGWATRKQLRKQLRNSTARSSDDRDRHILAADKTTFSNIEDSTNDGDSDNFVTPSNSERVSLNHHNGPSVSYYNSCEKTRLIGSSDVREPQVRHDVVSSLRPKLFVTQEATIACSDASPSVDSSVTKMHIGSPLQQHSRMHPETDVTISDQSFSTFSDFASPTSPTNVFEMQRSEEDNSGFSFTKRVGPAGRRCQVHATTSDVDVTSLSTSCTSSQKGQKLVLKIAVDAPNGASNEQPTSVMSSSARESLVMCDLGDTLKKRVPDGSLSTEVNLDSSGLCLSTKNVVSVQVSSSNTDDAKVRADVVPAGRLDPEVENLLCSMEDIPLEREETKRYNSFSEASAIFDYLYGYGRTRNLEGKVGAVVDSVYENLTSTENSPEKEPLYDFPIQSPSALHSSEQMLVDNSPSVLNDAVDKTSLLETSPSSPHPLSNGRDNVLKKYSDYFCTRICLSFGKQESLEPNTKFRDVSELAENARLNRALRNSSPPDIIRSAQNSIAAEDINMMDIAMRSPPNLDLYSKRFLPPPPTPTLDLSGLRNISRGCSTSSEVKPNTTTTCPIQLSRNTGHEPAVTLPRSKGAPSFNTSSFPVSYFNRLSSCDENCQKNLHYYYV</sequence>
<reference evidence="1 2" key="2">
    <citation type="submission" date="2018-11" db="EMBL/GenBank/DDBJ databases">
        <authorList>
            <consortium name="Pathogen Informatics"/>
        </authorList>
    </citation>
    <scope>NUCLEOTIDE SEQUENCE [LARGE SCALE GENOMIC DNA]</scope>
</reference>
<gene>
    <name evidence="1" type="ORF">SBAD_LOCUS12488</name>
</gene>
<evidence type="ECO:0000313" key="1">
    <source>
        <dbReference type="EMBL" id="VDP48889.1"/>
    </source>
</evidence>
<accession>A0A183J9E0</accession>
<evidence type="ECO:0000313" key="2">
    <source>
        <dbReference type="Proteomes" id="UP000270296"/>
    </source>
</evidence>